<feature type="transmembrane region" description="Helical" evidence="1">
    <location>
        <begin position="158"/>
        <end position="180"/>
    </location>
</feature>
<sequence length="418" mass="46420">MDATSASDIRLSTAPSSETAEKIRAHRLRFTGSGGEYFRVWIVNVLLSIVTLGFYTPFARKRTAQYFYGHSMIAGSALEFTAQQKRMVMGFLMVFALTAAYQLALRTGQDTAVSLFLLGGAALAPFIWASAMRFRLSNTRWRGLRLVFTANWKEIYKASWPVFALALVWIGTFFAIDALIPDAMAEGEESLRRRMPRIPGAAFGVLALSLFLTVLCFIRIEYNYRSLLVLRTRIGNEVSRWKPVYMDFVKIWAGTVLMFLFSMLLLVALGFAAYGGAALLIKSLMLGGGAMFVVILLVGAVLLLLLLLLASGPARAYREARMFHLVWNNTGISTIARFKCSLSVGGFVLLRLKNMLLTILTLGFYRPFARVNEYRMKFDSVTLYVKGSMDQLAGRLEQAQKEGFGDALADAAGLDLIG</sequence>
<feature type="transmembrane region" description="Helical" evidence="1">
    <location>
        <begin position="87"/>
        <end position="105"/>
    </location>
</feature>
<evidence type="ECO:0000313" key="2">
    <source>
        <dbReference type="EMBL" id="QNN56729.1"/>
    </source>
</evidence>
<evidence type="ECO:0000256" key="1">
    <source>
        <dbReference type="SAM" id="Phobius"/>
    </source>
</evidence>
<dbReference type="KEGG" id="drg:H9K76_19785"/>
<keyword evidence="1" id="KW-1133">Transmembrane helix</keyword>
<organism evidence="2 3">
    <name type="scientific">Diaphorobacter ruginosibacter</name>
    <dbReference type="NCBI Taxonomy" id="1715720"/>
    <lineage>
        <taxon>Bacteria</taxon>
        <taxon>Pseudomonadati</taxon>
        <taxon>Pseudomonadota</taxon>
        <taxon>Betaproteobacteria</taxon>
        <taxon>Burkholderiales</taxon>
        <taxon>Comamonadaceae</taxon>
        <taxon>Diaphorobacter</taxon>
    </lineage>
</organism>
<dbReference type="EMBL" id="CP060714">
    <property type="protein sequence ID" value="QNN56729.1"/>
    <property type="molecule type" value="Genomic_DNA"/>
</dbReference>
<protein>
    <submittedName>
        <fullName evidence="2">DUF898 domain-containing protein</fullName>
    </submittedName>
</protein>
<name>A0A7G9RMA4_9BURK</name>
<evidence type="ECO:0000313" key="3">
    <source>
        <dbReference type="Proteomes" id="UP000515811"/>
    </source>
</evidence>
<feature type="transmembrane region" description="Helical" evidence="1">
    <location>
        <begin position="37"/>
        <end position="58"/>
    </location>
</feature>
<dbReference type="Proteomes" id="UP000515811">
    <property type="component" value="Chromosome"/>
</dbReference>
<gene>
    <name evidence="2" type="ORF">H9K76_19785</name>
</gene>
<accession>A0A7G9RMA4</accession>
<keyword evidence="1" id="KW-0812">Transmembrane</keyword>
<reference evidence="2 3" key="1">
    <citation type="submission" date="2020-08" db="EMBL/GenBank/DDBJ databases">
        <title>Genome sequence of Diaphorobacter ruginosibacter DSM 27467T.</title>
        <authorList>
            <person name="Hyun D.-W."/>
            <person name="Bae J.-W."/>
        </authorList>
    </citation>
    <scope>NUCLEOTIDE SEQUENCE [LARGE SCALE GENOMIC DNA]</scope>
    <source>
        <strain evidence="2 3">DSM 27467</strain>
    </source>
</reference>
<dbReference type="RefSeq" id="WP_187596995.1">
    <property type="nucleotide sequence ID" value="NZ_CP060714.1"/>
</dbReference>
<keyword evidence="1" id="KW-0472">Membrane</keyword>
<proteinExistence type="predicted"/>
<dbReference type="InterPro" id="IPR010295">
    <property type="entry name" value="DUF898"/>
</dbReference>
<dbReference type="AlphaFoldDB" id="A0A7G9RMA4"/>
<feature type="transmembrane region" description="Helical" evidence="1">
    <location>
        <begin position="251"/>
        <end position="274"/>
    </location>
</feature>
<feature type="transmembrane region" description="Helical" evidence="1">
    <location>
        <begin position="112"/>
        <end position="131"/>
    </location>
</feature>
<feature type="transmembrane region" description="Helical" evidence="1">
    <location>
        <begin position="201"/>
        <end position="220"/>
    </location>
</feature>
<dbReference type="Pfam" id="PF05987">
    <property type="entry name" value="DUF898"/>
    <property type="match status" value="1"/>
</dbReference>
<feature type="transmembrane region" description="Helical" evidence="1">
    <location>
        <begin position="286"/>
        <end position="310"/>
    </location>
</feature>
<keyword evidence="3" id="KW-1185">Reference proteome</keyword>